<evidence type="ECO:0000256" key="1">
    <source>
        <dbReference type="ARBA" id="ARBA00023026"/>
    </source>
</evidence>
<dbReference type="RefSeq" id="WP_025286253.1">
    <property type="nucleotide sequence ID" value="NZ_CP003181.2"/>
</dbReference>
<organism evidence="2 3">
    <name type="scientific">Granulibacter bethesdensis</name>
    <dbReference type="NCBI Taxonomy" id="364410"/>
    <lineage>
        <taxon>Bacteria</taxon>
        <taxon>Pseudomonadati</taxon>
        <taxon>Pseudomonadota</taxon>
        <taxon>Alphaproteobacteria</taxon>
        <taxon>Acetobacterales</taxon>
        <taxon>Acetobacteraceae</taxon>
        <taxon>Granulibacter</taxon>
    </lineage>
</organism>
<dbReference type="InterPro" id="IPR018003">
    <property type="entry name" value="Insecticidal_toxin/plasmid_vir"/>
</dbReference>
<dbReference type="Pfam" id="PF03538">
    <property type="entry name" value="VRP1"/>
    <property type="match status" value="1"/>
</dbReference>
<evidence type="ECO:0000313" key="2">
    <source>
        <dbReference type="EMBL" id="AHJ62553.1"/>
    </source>
</evidence>
<protein>
    <submittedName>
        <fullName evidence="2">Uncharacterized protein</fullName>
    </submittedName>
</protein>
<dbReference type="AlphaFoldDB" id="A0AAN0RCU0"/>
<evidence type="ECO:0000313" key="3">
    <source>
        <dbReference type="Proteomes" id="UP000019438"/>
    </source>
</evidence>
<proteinExistence type="predicted"/>
<dbReference type="KEGG" id="gbc:GbCGDNIH3_7144"/>
<dbReference type="Proteomes" id="UP000019438">
    <property type="component" value="Chromosome"/>
</dbReference>
<sequence>MSQSTSPVLSSAARTYGLQDKLVELGYTSVFDIASIPKERFIGLVGALLGDKAAPFYDLVVGYAHQVTHRFHRRSGAGDVLEQNVQSAAPTYADLFFEAGSGWRNMAPAGALEANDGPAAYLVHLYQLALLQEGDAADDDPNRLASRRPDLEMLPIDDASVHEVLPQIQLVNEILEAGIKKNKNLDDDGAVDRLLSVTRYPNRLPYDHGRQQIHAAQRALDVSVQDVVLGLEANLMRWFFAPAVEAKEDNVSTRVTSAKVLARLQMMGCQLGREQQLIIVEQPHSSGESLAEFYSSNYGDSTLQASSFARASVLQQRTGLTLSQLEALLCKSIGAFTVKMSPNLSTKPDDFGDGTFPPQAHHCPLYYGARFINGGAEEALTLGEGDDGHPALSGLSDDRLDRINRMVRLQGWLGISFEELDLLVTATMAAEGESNHALRMNDKTLRMLGVFHHFQQQYGIFPRQFAAWLHQVPAYSIVPEKSMLDQVFNGGADSDAPLIVDGTDFHYALSTGSDGIRSHRIAKVLGLSQRQFHILASRIAERHGSVSLCTLPCTLDVLSAFYRIATLGRALGMIPEDFCWLVDQLDGNTGAVWNQLTGKPVIADLRGDTLLADDFLSLLSALSVVTIWQRQHGLSISTLKLLLTATTQLRTSGNFSFDAAPGHVHHQSAGWKDAAYNAETGELTLIQQIAFRVQDVVSEFHLPLPSGFTLNGAITWDNQAPEGISIADDYPGSRDQPFTWEGKDTTTPWAPVQFEHTAVLNIPLKGEVKDPTAFAGATSYFRVHTYNYDVKSHIDLSMLFGRGEPPAMSAGSDEQFAFLQQVWEHTERAVVDAASLAHTGIIQVDEDGASISWQKLLEEAGLLDGNGLVVMDDPITDAVKTMVAEQKIAKADQDRTSSALANALSQARQLQQGSVLGLLAHALGVSLSHAPLLLQWMGCTTYSWLEGICRLRKNTPAAQAIPVAHFEAMRELARRALLCRHFSLSSAMLQQLMTSPTSFGFGDDVTAPIGLWEVYLLSRYGALLERIGAAGHGKESDILAYLREAAAESPPSPAAAANSLSPLLGWERDEILAAWSVLGGVAHTLPQIDVLLRMQQGQALTGLGVMQQHQAFQLGPTSSYEEWQGLGQAMVAGASFVRGTGVMAALPSAT</sequence>
<accession>A0AAN0RCU0</accession>
<reference evidence="3" key="1">
    <citation type="submission" date="2012-06" db="EMBL/GenBank/DDBJ databases">
        <title>Genome analysis of multiple Granulibacter bethesdensis isolates demonstrates substantial genome diversity.</title>
        <authorList>
            <person name="Greenberg D.E."/>
            <person name="Porcella S.F."/>
            <person name="Zarember K."/>
            <person name="Zelazny A.M."/>
            <person name="Bruno D."/>
            <person name="Martens C."/>
            <person name="Barbian K.D."/>
            <person name="Jaske E."/>
            <person name="Holland S.M."/>
        </authorList>
    </citation>
    <scope>NUCLEOTIDE SEQUENCE [LARGE SCALE GENOMIC DNA]</scope>
    <source>
        <strain evidence="3">CGDNIH3</strain>
    </source>
</reference>
<gene>
    <name evidence="2" type="ORF">GbCGDNIH3_7144</name>
</gene>
<dbReference type="EMBL" id="CP003181">
    <property type="protein sequence ID" value="AHJ62553.1"/>
    <property type="molecule type" value="Genomic_DNA"/>
</dbReference>
<name>A0AAN0RCU0_9PROT</name>
<keyword evidence="1" id="KW-0843">Virulence</keyword>